<dbReference type="EMBL" id="CP001966">
    <property type="protein sequence ID" value="ADG80576.1"/>
    <property type="molecule type" value="Genomic_DNA"/>
</dbReference>
<accession>D5UN81</accession>
<keyword evidence="2" id="KW-1185">Reference proteome</keyword>
<sequence length="164" mass="18450">MRLRDNPVIEVTRKLACTPEQAWALVTDISLPTRTDGELQRVEWLDGAERVALGARFRGYNRNDQLGEWATDAEVIEVEEGRRWVWSVGPEGGGEAWTSWGFEVDPSRDGALVRQWGRVGDGASPFRAFVAAHPEREARIIEYRLDLWRTAMEANLAALADGLD</sequence>
<gene>
    <name evidence="1" type="ordered locus">Tpau_4005</name>
</gene>
<dbReference type="Pfam" id="PF10604">
    <property type="entry name" value="Polyketide_cyc2"/>
    <property type="match status" value="1"/>
</dbReference>
<evidence type="ECO:0000313" key="1">
    <source>
        <dbReference type="EMBL" id="ADG80576.1"/>
    </source>
</evidence>
<dbReference type="eggNOG" id="COG3832">
    <property type="taxonomic scope" value="Bacteria"/>
</dbReference>
<dbReference type="STRING" id="521096.Tpau_4005"/>
<dbReference type="InterPro" id="IPR019587">
    <property type="entry name" value="Polyketide_cyclase/dehydratase"/>
</dbReference>
<evidence type="ECO:0000313" key="2">
    <source>
        <dbReference type="Proteomes" id="UP000001213"/>
    </source>
</evidence>
<dbReference type="InterPro" id="IPR023393">
    <property type="entry name" value="START-like_dom_sf"/>
</dbReference>
<proteinExistence type="predicted"/>
<reference evidence="2" key="1">
    <citation type="submission" date="2010-03" db="EMBL/GenBank/DDBJ databases">
        <title>The complete chromosome of Tsukamurella paurometabola DSM 20162.</title>
        <authorList>
            <consortium name="US DOE Joint Genome Institute (JGI-PGF)"/>
            <person name="Lucas S."/>
            <person name="Copeland A."/>
            <person name="Lapidus A."/>
            <person name="Glavina del Rio T."/>
            <person name="Dalin E."/>
            <person name="Tice H."/>
            <person name="Bruce D."/>
            <person name="Goodwin L."/>
            <person name="Pitluck S."/>
            <person name="Kyrpides N."/>
            <person name="Mavromatis K."/>
            <person name="Ivanova N."/>
            <person name="Mikhailova N."/>
            <person name="Munk A.C."/>
            <person name="Brettin T."/>
            <person name="Detter J.C."/>
            <person name="Tapia R."/>
            <person name="Han C."/>
            <person name="Larimer F."/>
            <person name="Land M."/>
            <person name="Hauser L."/>
            <person name="Markowitz V."/>
            <person name="Cheng J.-F."/>
            <person name="Hugenholtz P."/>
            <person name="Woyke T."/>
            <person name="Wu D."/>
            <person name="Jando M."/>
            <person name="Brambilla E."/>
            <person name="Klenk H.-P."/>
            <person name="Eisen J.A."/>
        </authorList>
    </citation>
    <scope>NUCLEOTIDE SEQUENCE [LARGE SCALE GENOMIC DNA]</scope>
    <source>
        <strain evidence="2">ATCC 8368 / DSM 20162 / CCUG 35730 / CIP 100753 / JCM 10117 / KCTC 9821 / NBRC 16120 / NCIMB 702349 / NCTC 13040</strain>
    </source>
</reference>
<organism evidence="1 2">
    <name type="scientific">Tsukamurella paurometabola (strain ATCC 8368 / DSM 20162 / CCUG 35730 / CIP 100753 / JCM 10117 / KCTC 9821 / NBRC 16120 / NCIMB 702349 / NCTC 13040)</name>
    <name type="common">Corynebacterium paurometabolum</name>
    <dbReference type="NCBI Taxonomy" id="521096"/>
    <lineage>
        <taxon>Bacteria</taxon>
        <taxon>Bacillati</taxon>
        <taxon>Actinomycetota</taxon>
        <taxon>Actinomycetes</taxon>
        <taxon>Mycobacteriales</taxon>
        <taxon>Tsukamurellaceae</taxon>
        <taxon>Tsukamurella</taxon>
    </lineage>
</organism>
<dbReference type="AlphaFoldDB" id="D5UN81"/>
<name>D5UN81_TSUPD</name>
<dbReference type="Gene3D" id="3.30.530.20">
    <property type="match status" value="1"/>
</dbReference>
<dbReference type="HOGENOM" id="CLU_106514_0_0_11"/>
<dbReference type="RefSeq" id="WP_013128567.1">
    <property type="nucleotide sequence ID" value="NC_014158.1"/>
</dbReference>
<reference evidence="1 2" key="2">
    <citation type="journal article" date="2011" name="Stand. Genomic Sci.">
        <title>Complete genome sequence of Tsukamurella paurometabola type strain (no. 33).</title>
        <authorList>
            <person name="Munk A.C."/>
            <person name="Lapidus A."/>
            <person name="Lucas S."/>
            <person name="Nolan M."/>
            <person name="Tice H."/>
            <person name="Cheng J.F."/>
            <person name="Del Rio T.G."/>
            <person name="Goodwin L."/>
            <person name="Pitluck S."/>
            <person name="Liolios K."/>
            <person name="Huntemann M."/>
            <person name="Ivanova N."/>
            <person name="Mavromatis K."/>
            <person name="Mikhailova N."/>
            <person name="Pati A."/>
            <person name="Chen A."/>
            <person name="Palaniappan K."/>
            <person name="Tapia R."/>
            <person name="Han C."/>
            <person name="Land M."/>
            <person name="Hauser L."/>
            <person name="Chang Y.J."/>
            <person name="Jeffries C.D."/>
            <person name="Brettin T."/>
            <person name="Yasawong M."/>
            <person name="Brambilla E.M."/>
            <person name="Rohde M."/>
            <person name="Sikorski J."/>
            <person name="Goker M."/>
            <person name="Detter J.C."/>
            <person name="Woyke T."/>
            <person name="Bristow J."/>
            <person name="Eisen J.A."/>
            <person name="Markowitz V."/>
            <person name="Hugenholtz P."/>
            <person name="Kyrpides N.C."/>
            <person name="Klenk H.P."/>
        </authorList>
    </citation>
    <scope>NUCLEOTIDE SEQUENCE [LARGE SCALE GENOMIC DNA]</scope>
    <source>
        <strain evidence="2">ATCC 8368 / DSM 20162 / CCUG 35730 / CIP 100753 / JCM 10117 / KCTC 9821 / NBRC 16120 / NCIMB 702349 / NCTC 13040</strain>
    </source>
</reference>
<dbReference type="KEGG" id="tpr:Tpau_4005"/>
<protein>
    <submittedName>
        <fullName evidence="1">Cyclase/dehydrase</fullName>
    </submittedName>
</protein>
<dbReference type="Proteomes" id="UP000001213">
    <property type="component" value="Chromosome"/>
</dbReference>
<dbReference type="SUPFAM" id="SSF55961">
    <property type="entry name" value="Bet v1-like"/>
    <property type="match status" value="1"/>
</dbReference>